<sequence length="314" mass="34956">MATLTTTFSQTTTSRPRRFSLSIVTSKPSPLLNLPAELVLDILELVLSKTKPSTLTTISKAISRLVDIVLYRTVVLHSKESITLFHRTTLSRPQAFFDNHVKKLVVSHKPKNAVVLQRVQRAISVCGGVRSLVLSTWFGIDCLASVMEGRTDGGVSEIILQAPDGIDSPLACTLKDDPLSDSVTHLRICEPGEAGWTAPKDILNHFGLLRNLTHLQLSRRINSNLDNDRNFEAQVCDILETRPNLGMLVVVIYPQVWSAEDDDVCASDIWDMMSNVAEKDERLVLVQGKIEDWGMEWRHAETKTGAQFWAEAAK</sequence>
<proteinExistence type="predicted"/>
<evidence type="ECO:0000313" key="2">
    <source>
        <dbReference type="Proteomes" id="UP000772434"/>
    </source>
</evidence>
<name>A0A9P5PYL0_9AGAR</name>
<organism evidence="1 2">
    <name type="scientific">Rhodocollybia butyracea</name>
    <dbReference type="NCBI Taxonomy" id="206335"/>
    <lineage>
        <taxon>Eukaryota</taxon>
        <taxon>Fungi</taxon>
        <taxon>Dikarya</taxon>
        <taxon>Basidiomycota</taxon>
        <taxon>Agaricomycotina</taxon>
        <taxon>Agaricomycetes</taxon>
        <taxon>Agaricomycetidae</taxon>
        <taxon>Agaricales</taxon>
        <taxon>Marasmiineae</taxon>
        <taxon>Omphalotaceae</taxon>
        <taxon>Rhodocollybia</taxon>
    </lineage>
</organism>
<dbReference type="OrthoDB" id="3259136at2759"/>
<gene>
    <name evidence="1" type="ORF">BDP27DRAFT_1361578</name>
</gene>
<accession>A0A9P5PYL0</accession>
<dbReference type="EMBL" id="JADNRY010000030">
    <property type="protein sequence ID" value="KAF9071623.1"/>
    <property type="molecule type" value="Genomic_DNA"/>
</dbReference>
<dbReference type="Proteomes" id="UP000772434">
    <property type="component" value="Unassembled WGS sequence"/>
</dbReference>
<reference evidence="1" key="1">
    <citation type="submission" date="2020-11" db="EMBL/GenBank/DDBJ databases">
        <authorList>
            <consortium name="DOE Joint Genome Institute"/>
            <person name="Ahrendt S."/>
            <person name="Riley R."/>
            <person name="Andreopoulos W."/>
            <person name="Labutti K."/>
            <person name="Pangilinan J."/>
            <person name="Ruiz-Duenas F.J."/>
            <person name="Barrasa J.M."/>
            <person name="Sanchez-Garcia M."/>
            <person name="Camarero S."/>
            <person name="Miyauchi S."/>
            <person name="Serrano A."/>
            <person name="Linde D."/>
            <person name="Babiker R."/>
            <person name="Drula E."/>
            <person name="Ayuso-Fernandez I."/>
            <person name="Pacheco R."/>
            <person name="Padilla G."/>
            <person name="Ferreira P."/>
            <person name="Barriuso J."/>
            <person name="Kellner H."/>
            <person name="Castanera R."/>
            <person name="Alfaro M."/>
            <person name="Ramirez L."/>
            <person name="Pisabarro A.G."/>
            <person name="Kuo A."/>
            <person name="Tritt A."/>
            <person name="Lipzen A."/>
            <person name="He G."/>
            <person name="Yan M."/>
            <person name="Ng V."/>
            <person name="Cullen D."/>
            <person name="Martin F."/>
            <person name="Rosso M.-N."/>
            <person name="Henrissat B."/>
            <person name="Hibbett D."/>
            <person name="Martinez A.T."/>
            <person name="Grigoriev I.V."/>
        </authorList>
    </citation>
    <scope>NUCLEOTIDE SEQUENCE</scope>
    <source>
        <strain evidence="1">AH 40177</strain>
    </source>
</reference>
<protein>
    <recommendedName>
        <fullName evidence="3">F-box domain-containing protein</fullName>
    </recommendedName>
</protein>
<evidence type="ECO:0008006" key="3">
    <source>
        <dbReference type="Google" id="ProtNLM"/>
    </source>
</evidence>
<dbReference type="AlphaFoldDB" id="A0A9P5PYL0"/>
<evidence type="ECO:0000313" key="1">
    <source>
        <dbReference type="EMBL" id="KAF9071623.1"/>
    </source>
</evidence>
<keyword evidence="2" id="KW-1185">Reference proteome</keyword>
<comment type="caution">
    <text evidence="1">The sequence shown here is derived from an EMBL/GenBank/DDBJ whole genome shotgun (WGS) entry which is preliminary data.</text>
</comment>